<dbReference type="Gene3D" id="2.130.10.10">
    <property type="entry name" value="YVTN repeat-like/Quinoprotein amine dehydrogenase"/>
    <property type="match status" value="1"/>
</dbReference>
<name>A0A9R0JH09_SPIOL</name>
<gene>
    <name evidence="6" type="primary">LOC110805025</name>
</gene>
<evidence type="ECO:0000256" key="4">
    <source>
        <dbReference type="SAM" id="MobiDB-lite"/>
    </source>
</evidence>
<dbReference type="Proteomes" id="UP000813463">
    <property type="component" value="Chromosome 5"/>
</dbReference>
<dbReference type="GeneID" id="110805025"/>
<dbReference type="KEGG" id="soe:110805025"/>
<dbReference type="CDD" id="cd22857">
    <property type="entry name" value="WDR74"/>
    <property type="match status" value="1"/>
</dbReference>
<reference evidence="6" key="2">
    <citation type="submission" date="2025-08" db="UniProtKB">
        <authorList>
            <consortium name="RefSeq"/>
        </authorList>
    </citation>
    <scope>IDENTIFICATION</scope>
    <source>
        <tissue evidence="6">Leaf</tissue>
    </source>
</reference>
<evidence type="ECO:0000256" key="2">
    <source>
        <dbReference type="ARBA" id="ARBA00022737"/>
    </source>
</evidence>
<dbReference type="InterPro" id="IPR036322">
    <property type="entry name" value="WD40_repeat_dom_sf"/>
</dbReference>
<dbReference type="PROSITE" id="PS50082">
    <property type="entry name" value="WD_REPEATS_2"/>
    <property type="match status" value="1"/>
</dbReference>
<keyword evidence="5" id="KW-1185">Reference proteome</keyword>
<protein>
    <recommendedName>
        <fullName evidence="7">Anaphase-promoting complex subunit 4 WD40 domain-containing protein</fullName>
    </recommendedName>
</protein>
<feature type="compositionally biased region" description="Basic residues" evidence="4">
    <location>
        <begin position="387"/>
        <end position="410"/>
    </location>
</feature>
<keyword evidence="2" id="KW-0677">Repeat</keyword>
<evidence type="ECO:0000313" key="5">
    <source>
        <dbReference type="Proteomes" id="UP000813463"/>
    </source>
</evidence>
<dbReference type="InterPro" id="IPR001680">
    <property type="entry name" value="WD40_rpt"/>
</dbReference>
<evidence type="ECO:0000256" key="1">
    <source>
        <dbReference type="ARBA" id="ARBA00022574"/>
    </source>
</evidence>
<dbReference type="GO" id="GO:0030687">
    <property type="term" value="C:preribosome, large subunit precursor"/>
    <property type="evidence" value="ECO:0000318"/>
    <property type="project" value="GO_Central"/>
</dbReference>
<dbReference type="RefSeq" id="XP_021866314.2">
    <property type="nucleotide sequence ID" value="XM_022010622.2"/>
</dbReference>
<organism evidence="5 6">
    <name type="scientific">Spinacia oleracea</name>
    <name type="common">Spinach</name>
    <dbReference type="NCBI Taxonomy" id="3562"/>
    <lineage>
        <taxon>Eukaryota</taxon>
        <taxon>Viridiplantae</taxon>
        <taxon>Streptophyta</taxon>
        <taxon>Embryophyta</taxon>
        <taxon>Tracheophyta</taxon>
        <taxon>Spermatophyta</taxon>
        <taxon>Magnoliopsida</taxon>
        <taxon>eudicotyledons</taxon>
        <taxon>Gunneridae</taxon>
        <taxon>Pentapetalae</taxon>
        <taxon>Caryophyllales</taxon>
        <taxon>Chenopodiaceae</taxon>
        <taxon>Chenopodioideae</taxon>
        <taxon>Anserineae</taxon>
        <taxon>Spinacia</taxon>
    </lineage>
</organism>
<proteinExistence type="predicted"/>
<dbReference type="GO" id="GO:0042273">
    <property type="term" value="P:ribosomal large subunit biogenesis"/>
    <property type="evidence" value="ECO:0000318"/>
    <property type="project" value="GO_Central"/>
</dbReference>
<dbReference type="SUPFAM" id="SSF50978">
    <property type="entry name" value="WD40 repeat-like"/>
    <property type="match status" value="1"/>
</dbReference>
<dbReference type="PROSITE" id="PS00678">
    <property type="entry name" value="WD_REPEATS_1"/>
    <property type="match status" value="1"/>
</dbReference>
<dbReference type="InterPro" id="IPR015943">
    <property type="entry name" value="WD40/YVTN_repeat-like_dom_sf"/>
</dbReference>
<evidence type="ECO:0000256" key="3">
    <source>
        <dbReference type="PROSITE-ProRule" id="PRU00221"/>
    </source>
</evidence>
<feature type="repeat" description="WD" evidence="3">
    <location>
        <begin position="297"/>
        <end position="338"/>
    </location>
</feature>
<feature type="region of interest" description="Disordered" evidence="4">
    <location>
        <begin position="359"/>
        <end position="419"/>
    </location>
</feature>
<dbReference type="SMART" id="SM00320">
    <property type="entry name" value="WD40"/>
    <property type="match status" value="2"/>
</dbReference>
<evidence type="ECO:0000313" key="6">
    <source>
        <dbReference type="RefSeq" id="XP_021866314.2"/>
    </source>
</evidence>
<accession>A0A9R0JH09</accession>
<evidence type="ECO:0008006" key="7">
    <source>
        <dbReference type="Google" id="ProtNLM"/>
    </source>
</evidence>
<dbReference type="InterPro" id="IPR037379">
    <property type="entry name" value="WDR74/Nsa1"/>
</dbReference>
<sequence>MPRTTTIDCPGCPPLRALTFDVLGLVKVIEARSKQDGVAKVVERWGDPDSSKGVLAASINDRKSNPLLAVARKNGAIEVLSPVTGELCFSISDDGGDASPVDDPIAGLHLFKKQTVESPSRSCTVLTCTTKGKASLRRVEDFDSHTGSVSCATPETWSVCGSGAICCSKVHADEGYSMFGGKGVEVNMWDLEKTSKIWSAKSPPANNLGIFTPTWFTSLTFLSKDDHRKFVAGTSNHQVRLYDTSAQRRPVISIDFRETPIKSVAEDLDGHTIYAGNGSGDLASFDIRTGKLLGCFLGKCSGSIRSITRHPEHSVIASCGLDSYVRFWDINSRQLLSAVFLKQHLTNVVFDSNFSDEETPIITTDPPKNEIQVNEEQHQNDEDALPVKRKKKASKEKSEVKKKKSKKEKKVKGEVHVDE</sequence>
<dbReference type="GO" id="GO:0005730">
    <property type="term" value="C:nucleolus"/>
    <property type="evidence" value="ECO:0000318"/>
    <property type="project" value="GO_Central"/>
</dbReference>
<dbReference type="InterPro" id="IPR019775">
    <property type="entry name" value="WD40_repeat_CS"/>
</dbReference>
<reference evidence="5" key="1">
    <citation type="journal article" date="2021" name="Nat. Commun.">
        <title>Genomic analyses provide insights into spinach domestication and the genetic basis of agronomic traits.</title>
        <authorList>
            <person name="Cai X."/>
            <person name="Sun X."/>
            <person name="Xu C."/>
            <person name="Sun H."/>
            <person name="Wang X."/>
            <person name="Ge C."/>
            <person name="Zhang Z."/>
            <person name="Wang Q."/>
            <person name="Fei Z."/>
            <person name="Jiao C."/>
            <person name="Wang Q."/>
        </authorList>
    </citation>
    <scope>NUCLEOTIDE SEQUENCE [LARGE SCALE GENOMIC DNA]</scope>
    <source>
        <strain evidence="5">cv. Varoflay</strain>
    </source>
</reference>
<dbReference type="AlphaFoldDB" id="A0A9R0JH09"/>
<dbReference type="Pfam" id="PF00400">
    <property type="entry name" value="WD40"/>
    <property type="match status" value="1"/>
</dbReference>
<dbReference type="PANTHER" id="PTHR16038:SF4">
    <property type="entry name" value="WD REPEAT-CONTAINING PROTEIN 74"/>
    <property type="match status" value="1"/>
</dbReference>
<dbReference type="PANTHER" id="PTHR16038">
    <property type="entry name" value="NOP SEVEN ASSOCIATED PROTEIN 1"/>
    <property type="match status" value="1"/>
</dbReference>
<keyword evidence="1 3" id="KW-0853">WD repeat</keyword>